<dbReference type="AlphaFoldDB" id="A0AAP0EB61"/>
<evidence type="ECO:0000313" key="4">
    <source>
        <dbReference type="Proteomes" id="UP001420932"/>
    </source>
</evidence>
<dbReference type="PANTHER" id="PTHR47186">
    <property type="entry name" value="LEUCINE-RICH REPEAT-CONTAINING PROTEIN 57"/>
    <property type="match status" value="1"/>
</dbReference>
<comment type="caution">
    <text evidence="3">The sequence shown here is derived from an EMBL/GenBank/DDBJ whole genome shotgun (WGS) entry which is preliminary data.</text>
</comment>
<proteinExistence type="predicted"/>
<dbReference type="Gene3D" id="3.80.10.10">
    <property type="entry name" value="Ribonuclease Inhibitor"/>
    <property type="match status" value="1"/>
</dbReference>
<reference evidence="3 4" key="1">
    <citation type="submission" date="2024-01" db="EMBL/GenBank/DDBJ databases">
        <title>Genome assemblies of Stephania.</title>
        <authorList>
            <person name="Yang L."/>
        </authorList>
    </citation>
    <scope>NUCLEOTIDE SEQUENCE [LARGE SCALE GENOMIC DNA]</scope>
    <source>
        <strain evidence="3">YNDBR</strain>
        <tissue evidence="3">Leaf</tissue>
    </source>
</reference>
<dbReference type="SUPFAM" id="SSF52047">
    <property type="entry name" value="RNI-like"/>
    <property type="match status" value="1"/>
</dbReference>
<sequence>MNALPPSIGNLIHLRYFNISDCGLESLPDSLGYLKNLQTLDMSGNNCRSYLLQLVICNRSYCMFSVERIVKEPGEIEKGTCIMEVVKVYLSKMPFGIRQMTQLQLLQEFIRVRDSTKAKAANLLSKENLSLLIMKWSDEEGVVDIDAEAIIEALQPPPNIRSLPKLRIQGSSSSFVELRILLSTALYCVSEGLQNLISLQVLEIEDYLEFPNYIQDDKMCNGGYALARLGTTPWHALARTLGERALGRARMVKRAWASAHGRMDESAQGRAHMDECEACFSLAQRLGTPWHILARGTGGLRYAPWREAREARADLGQSTLGLILGYFLLEPRKRLNIYYKERCALSLGGMGRLAGTLEHALDATPRHDPWTDHGVGHPSSR</sequence>
<dbReference type="Proteomes" id="UP001420932">
    <property type="component" value="Unassembled WGS sequence"/>
</dbReference>
<protein>
    <recommendedName>
        <fullName evidence="2">Disease resistance R13L4/SHOC-2-like LRR domain-containing protein</fullName>
    </recommendedName>
</protein>
<organism evidence="3 4">
    <name type="scientific">Stephania yunnanensis</name>
    <dbReference type="NCBI Taxonomy" id="152371"/>
    <lineage>
        <taxon>Eukaryota</taxon>
        <taxon>Viridiplantae</taxon>
        <taxon>Streptophyta</taxon>
        <taxon>Embryophyta</taxon>
        <taxon>Tracheophyta</taxon>
        <taxon>Spermatophyta</taxon>
        <taxon>Magnoliopsida</taxon>
        <taxon>Ranunculales</taxon>
        <taxon>Menispermaceae</taxon>
        <taxon>Menispermoideae</taxon>
        <taxon>Cissampelideae</taxon>
        <taxon>Stephania</taxon>
    </lineage>
</organism>
<gene>
    <name evidence="3" type="ORF">Syun_029996</name>
</gene>
<dbReference type="EMBL" id="JBBNAF010000013">
    <property type="protein sequence ID" value="KAK9087602.1"/>
    <property type="molecule type" value="Genomic_DNA"/>
</dbReference>
<evidence type="ECO:0000256" key="1">
    <source>
        <dbReference type="ARBA" id="ARBA00022737"/>
    </source>
</evidence>
<accession>A0AAP0EB61</accession>
<keyword evidence="4" id="KW-1185">Reference proteome</keyword>
<dbReference type="InterPro" id="IPR032675">
    <property type="entry name" value="LRR_dom_sf"/>
</dbReference>
<dbReference type="Pfam" id="PF23598">
    <property type="entry name" value="LRR_14"/>
    <property type="match status" value="1"/>
</dbReference>
<name>A0AAP0EB61_9MAGN</name>
<keyword evidence="1" id="KW-0677">Repeat</keyword>
<evidence type="ECO:0000259" key="2">
    <source>
        <dbReference type="Pfam" id="PF23598"/>
    </source>
</evidence>
<feature type="domain" description="Disease resistance R13L4/SHOC-2-like LRR" evidence="2">
    <location>
        <begin position="7"/>
        <end position="182"/>
    </location>
</feature>
<dbReference type="PANTHER" id="PTHR47186:SF3">
    <property type="entry name" value="OS09G0267800 PROTEIN"/>
    <property type="match status" value="1"/>
</dbReference>
<evidence type="ECO:0000313" key="3">
    <source>
        <dbReference type="EMBL" id="KAK9087602.1"/>
    </source>
</evidence>
<dbReference type="InterPro" id="IPR055414">
    <property type="entry name" value="LRR_R13L4/SHOC2-like"/>
</dbReference>